<keyword evidence="1" id="KW-0489">Methyltransferase</keyword>
<dbReference type="GO" id="GO:0008168">
    <property type="term" value="F:methyltransferase activity"/>
    <property type="evidence" value="ECO:0007669"/>
    <property type="project" value="UniProtKB-KW"/>
</dbReference>
<dbReference type="SUPFAM" id="SSF53335">
    <property type="entry name" value="S-adenosyl-L-methionine-dependent methyltransferases"/>
    <property type="match status" value="1"/>
</dbReference>
<dbReference type="InterPro" id="IPR029063">
    <property type="entry name" value="SAM-dependent_MTases_sf"/>
</dbReference>
<proteinExistence type="predicted"/>
<dbReference type="EMBL" id="VFOK01000001">
    <property type="protein sequence ID" value="TQL34062.1"/>
    <property type="molecule type" value="Genomic_DNA"/>
</dbReference>
<dbReference type="GO" id="GO:0032259">
    <property type="term" value="P:methylation"/>
    <property type="evidence" value="ECO:0007669"/>
    <property type="project" value="UniProtKB-KW"/>
</dbReference>
<protein>
    <submittedName>
        <fullName evidence="1">FkbM family methyltransferase</fullName>
    </submittedName>
</protein>
<evidence type="ECO:0000313" key="1">
    <source>
        <dbReference type="EMBL" id="TQL34062.1"/>
    </source>
</evidence>
<dbReference type="AlphaFoldDB" id="A0A542XDZ8"/>
<reference evidence="1 2" key="1">
    <citation type="submission" date="2019-06" db="EMBL/GenBank/DDBJ databases">
        <title>Sequencing the genomes of 1000 actinobacteria strains.</title>
        <authorList>
            <person name="Klenk H.-P."/>
        </authorList>
    </citation>
    <scope>NUCLEOTIDE SEQUENCE [LARGE SCALE GENOMIC DNA]</scope>
    <source>
        <strain evidence="1 2">DSM 24617</strain>
    </source>
</reference>
<dbReference type="Gene3D" id="3.40.50.150">
    <property type="entry name" value="Vaccinia Virus protein VP39"/>
    <property type="match status" value="1"/>
</dbReference>
<keyword evidence="2" id="KW-1185">Reference proteome</keyword>
<dbReference type="NCBIfam" id="TIGR01444">
    <property type="entry name" value="fkbM_fam"/>
    <property type="match status" value="1"/>
</dbReference>
<accession>A0A542XDZ8</accession>
<dbReference type="InterPro" id="IPR006342">
    <property type="entry name" value="FkbM_mtfrase"/>
</dbReference>
<dbReference type="Proteomes" id="UP000318336">
    <property type="component" value="Unassembled WGS sequence"/>
</dbReference>
<name>A0A542XDZ8_9MICO</name>
<gene>
    <name evidence="1" type="ORF">FB554_2220</name>
</gene>
<organism evidence="1 2">
    <name type="scientific">Barrientosiimonas humi</name>
    <dbReference type="NCBI Taxonomy" id="999931"/>
    <lineage>
        <taxon>Bacteria</taxon>
        <taxon>Bacillati</taxon>
        <taxon>Actinomycetota</taxon>
        <taxon>Actinomycetes</taxon>
        <taxon>Micrococcales</taxon>
        <taxon>Dermacoccaceae</taxon>
        <taxon>Barrientosiimonas</taxon>
    </lineage>
</organism>
<sequence>MALTVRKKRFVRRLLGYATNPAAVKARTLLNREQTHDIGGVRITLPPDHSLPFYQRRDPTYDAYAVALLRRLSGGERLTVIDVGANVGDTAAAVLAADPATEVISVEGNEDFLGYLRRNLAAYSERATVVAGFVGPVGERVAYRTQGSTGGFQPAVAEESDTQVQEWVSPAQLLQMVGQEDRVVWKSDIDGFDIHVLAEHWNVIDERCEAIWFEFDSPRTLGDRADVARLIELIAASGRTCWVYDNLGRRMVVLAPGEGQATALSALSEWLHEQIEGHITVPYLDVWAFRSDSAGRLGAETADLKT</sequence>
<evidence type="ECO:0000313" key="2">
    <source>
        <dbReference type="Proteomes" id="UP000318336"/>
    </source>
</evidence>
<comment type="caution">
    <text evidence="1">The sequence shown here is derived from an EMBL/GenBank/DDBJ whole genome shotgun (WGS) entry which is preliminary data.</text>
</comment>
<keyword evidence="1" id="KW-0808">Transferase</keyword>